<evidence type="ECO:0000256" key="1">
    <source>
        <dbReference type="ARBA" id="ARBA00001946"/>
    </source>
</evidence>
<organism evidence="10 11">
    <name type="scientific">Nostoc minutum NIES-26</name>
    <dbReference type="NCBI Taxonomy" id="1844469"/>
    <lineage>
        <taxon>Bacteria</taxon>
        <taxon>Bacillati</taxon>
        <taxon>Cyanobacteriota</taxon>
        <taxon>Cyanophyceae</taxon>
        <taxon>Nostocales</taxon>
        <taxon>Nostocaceae</taxon>
        <taxon>Nostoc</taxon>
    </lineage>
</organism>
<dbReference type="NCBIfam" id="TIGR00379">
    <property type="entry name" value="cobB"/>
    <property type="match status" value="1"/>
</dbReference>
<dbReference type="HAMAP" id="MF_00027">
    <property type="entry name" value="CobB_CbiA"/>
    <property type="match status" value="1"/>
</dbReference>
<dbReference type="EMBL" id="LXQD01000298">
    <property type="protein sequence ID" value="RCJ28446.1"/>
    <property type="molecule type" value="Genomic_DNA"/>
</dbReference>
<dbReference type="GO" id="GO:0005524">
    <property type="term" value="F:ATP binding"/>
    <property type="evidence" value="ECO:0007669"/>
    <property type="project" value="UniProtKB-UniRule"/>
</dbReference>
<evidence type="ECO:0000256" key="7">
    <source>
        <dbReference type="HAMAP-Rule" id="MF_00027"/>
    </source>
</evidence>
<feature type="active site" description="Nucleophile" evidence="7">
    <location>
        <position position="343"/>
    </location>
</feature>
<evidence type="ECO:0000256" key="6">
    <source>
        <dbReference type="ARBA" id="ARBA00022962"/>
    </source>
</evidence>
<comment type="caution">
    <text evidence="10">The sequence shown here is derived from an EMBL/GenBank/DDBJ whole genome shotgun (WGS) entry which is preliminary data.</text>
</comment>
<dbReference type="GO" id="GO:0042242">
    <property type="term" value="F:cobyrinic acid a,c-diamide synthase activity"/>
    <property type="evidence" value="ECO:0007669"/>
    <property type="project" value="UniProtKB-UniRule"/>
</dbReference>
<comment type="similarity">
    <text evidence="7">Belongs to the CobB/CbiA family.</text>
</comment>
<feature type="domain" description="CobQ/CobB/MinD/ParA nucleotide binding" evidence="8">
    <location>
        <begin position="3"/>
        <end position="203"/>
    </location>
</feature>
<evidence type="ECO:0000313" key="10">
    <source>
        <dbReference type="EMBL" id="RCJ28446.1"/>
    </source>
</evidence>
<keyword evidence="11" id="KW-1185">Reference proteome</keyword>
<dbReference type="NCBIfam" id="NF002204">
    <property type="entry name" value="PRK01077.1"/>
    <property type="match status" value="1"/>
</dbReference>
<keyword evidence="3 7" id="KW-0547">Nucleotide-binding</keyword>
<comment type="catalytic activity">
    <reaction evidence="7">
        <text>cob(II)yrinate + 2 L-glutamine + 2 ATP + 2 H2O = cob(II)yrinate a,c diamide + 2 L-glutamate + 2 ADP + 2 phosphate + 2 H(+)</text>
        <dbReference type="Rhea" id="RHEA:26289"/>
        <dbReference type="ChEBI" id="CHEBI:15377"/>
        <dbReference type="ChEBI" id="CHEBI:15378"/>
        <dbReference type="ChEBI" id="CHEBI:29985"/>
        <dbReference type="ChEBI" id="CHEBI:30616"/>
        <dbReference type="ChEBI" id="CHEBI:43474"/>
        <dbReference type="ChEBI" id="CHEBI:58359"/>
        <dbReference type="ChEBI" id="CHEBI:58537"/>
        <dbReference type="ChEBI" id="CHEBI:58894"/>
        <dbReference type="ChEBI" id="CHEBI:456216"/>
        <dbReference type="EC" id="6.3.5.11"/>
    </reaction>
</comment>
<proteinExistence type="inferred from homology"/>
<dbReference type="SUPFAM" id="SSF52317">
    <property type="entry name" value="Class I glutamine amidotransferase-like"/>
    <property type="match status" value="1"/>
</dbReference>
<protein>
    <recommendedName>
        <fullName evidence="7">Cobyrinate a,c-diamide synthase</fullName>
        <ecNumber evidence="7">6.3.5.11</ecNumber>
    </recommendedName>
    <alternativeName>
        <fullName evidence="7">Cobyrinic acid a,c-diamide synthetase</fullName>
    </alternativeName>
</protein>
<dbReference type="AlphaFoldDB" id="A0A367QW64"/>
<comment type="function">
    <text evidence="7">Catalyzes the ATP-dependent amidation of the two carboxylate groups at positions a and c of cobyrinate, using either L-glutamine or ammonia as the nitrogen source.</text>
</comment>
<dbReference type="InterPro" id="IPR004484">
    <property type="entry name" value="CbiA/CobB_synth"/>
</dbReference>
<dbReference type="CDD" id="cd05388">
    <property type="entry name" value="CobB_N"/>
    <property type="match status" value="1"/>
</dbReference>
<dbReference type="PANTHER" id="PTHR43873:SF1">
    <property type="entry name" value="COBYRINATE A,C-DIAMIDE SYNTHASE"/>
    <property type="match status" value="1"/>
</dbReference>
<dbReference type="InterPro" id="IPR027417">
    <property type="entry name" value="P-loop_NTPase"/>
</dbReference>
<comment type="pathway">
    <text evidence="7">Cofactor biosynthesis; adenosylcobalamin biosynthesis; cob(II)yrinate a,c-diamide from sirohydrochlorin (anaerobic route): step 10/10.</text>
</comment>
<accession>A0A367QW64</accession>
<comment type="cofactor">
    <cofactor evidence="1 7">
        <name>Mg(2+)</name>
        <dbReference type="ChEBI" id="CHEBI:18420"/>
    </cofactor>
</comment>
<dbReference type="Gene3D" id="3.40.50.300">
    <property type="entry name" value="P-loop containing nucleotide triphosphate hydrolases"/>
    <property type="match status" value="1"/>
</dbReference>
<evidence type="ECO:0000259" key="9">
    <source>
        <dbReference type="Pfam" id="PF07685"/>
    </source>
</evidence>
<gene>
    <name evidence="7" type="primary">cbiA</name>
    <name evidence="10" type="ORF">A6770_23565</name>
</gene>
<dbReference type="UniPathway" id="UPA00148">
    <property type="reaction ID" value="UER00231"/>
</dbReference>
<dbReference type="GO" id="GO:0009236">
    <property type="term" value="P:cobalamin biosynthetic process"/>
    <property type="evidence" value="ECO:0007669"/>
    <property type="project" value="UniProtKB-UniRule"/>
</dbReference>
<dbReference type="InterPro" id="IPR011698">
    <property type="entry name" value="GATase_3"/>
</dbReference>
<dbReference type="Pfam" id="PF07685">
    <property type="entry name" value="GATase_3"/>
    <property type="match status" value="1"/>
</dbReference>
<comment type="domain">
    <text evidence="7">Comprises of two domains. The C-terminal domain contains the binding site for glutamine and catalyzes the hydrolysis of this substrate to glutamate and ammonia. The N-terminal domain is anticipated to bind ATP and cobyrinate and catalyzes the ultimate synthesis of the diamide product. The ammonia produced via the glutaminase domain is probably translocated to the adjacent domain via a molecular tunnel, where it reacts with an activated intermediate.</text>
</comment>
<comment type="miscellaneous">
    <text evidence="7">The a and c carboxylates of cobyrinate are activated for nucleophilic attack via formation of a phosphorylated intermediate by ATP. CbiA catalyzes first the amidation of the c-carboxylate, and then that of the a-carboxylate.</text>
</comment>
<dbReference type="Proteomes" id="UP000252107">
    <property type="component" value="Unassembled WGS sequence"/>
</dbReference>
<dbReference type="SUPFAM" id="SSF52540">
    <property type="entry name" value="P-loop containing nucleoside triphosphate hydrolases"/>
    <property type="match status" value="1"/>
</dbReference>
<dbReference type="PROSITE" id="PS51274">
    <property type="entry name" value="GATASE_COBBQ"/>
    <property type="match status" value="1"/>
</dbReference>
<name>A0A367QW64_9NOSO</name>
<sequence>MALVIAGERSGVGKTTVTLTLLASLRRRGGKVQSFKVGPDYIDPMFHQHVTSRACRNLDPVLTSEAYVQQCFARHSQLSEYALVEGVMGLFDGVKEIKNEKLNLKNKQNLLSTDFASTAHIARLLNVPVVLVIDCSRLSGSVAAIAHGYRSLDPTIQIAGVILNRVGSDRHLSLLKDSLEPLQLPILGVLRRQDNITIPDRHLGLVPTAELPQLNTLITRLADLGDTCFDWQHLLPLLKSEDTGEFIRENSPSSSPPPIRIAVARDRAFNFYYQDNLDLLQQLGAELVFWSPITDAELPQGVRGMYFGGGFPEVFAQQLAENTSARDAVKAAILAGMPTIAECGGLMYLCEQIIDFEGKSWSMVGVLPTSAVMGGGLTLGYRRAVAMQDSLLVNAGTNIYGHEFHRSRLSPIPTQPLFETYRYDCEENMGYEGWGFPVNVHASYVHLHWGESVQIPQRFFQQCFDLKSHLTK</sequence>
<dbReference type="PANTHER" id="PTHR43873">
    <property type="entry name" value="COBYRINATE A,C-DIAMIDE SYNTHASE"/>
    <property type="match status" value="1"/>
</dbReference>
<dbReference type="Pfam" id="PF01656">
    <property type="entry name" value="CbiA"/>
    <property type="match status" value="1"/>
</dbReference>
<keyword evidence="2 7" id="KW-0436">Ligase</keyword>
<keyword evidence="6 7" id="KW-0315">Glutamine amidotransferase</keyword>
<evidence type="ECO:0000313" key="11">
    <source>
        <dbReference type="Proteomes" id="UP000252107"/>
    </source>
</evidence>
<keyword evidence="7" id="KW-0169">Cobalamin biosynthesis</keyword>
<evidence type="ECO:0000256" key="2">
    <source>
        <dbReference type="ARBA" id="ARBA00022598"/>
    </source>
</evidence>
<evidence type="ECO:0000256" key="3">
    <source>
        <dbReference type="ARBA" id="ARBA00022741"/>
    </source>
</evidence>
<reference evidence="10" key="1">
    <citation type="submission" date="2016-04" db="EMBL/GenBank/DDBJ databases">
        <authorList>
            <person name="Tabuchi Yagui T.R."/>
        </authorList>
    </citation>
    <scope>NUCLEOTIDE SEQUENCE [LARGE SCALE GENOMIC DNA]</scope>
    <source>
        <strain evidence="10">NIES-26</strain>
    </source>
</reference>
<feature type="domain" description="CobB/CobQ-like glutamine amidotransferase" evidence="9">
    <location>
        <begin position="260"/>
        <end position="451"/>
    </location>
</feature>
<keyword evidence="4 7" id="KW-0067">ATP-binding</keyword>
<feature type="site" description="Increases nucleophilicity of active site Cys" evidence="7">
    <location>
        <position position="446"/>
    </location>
</feature>
<evidence type="ECO:0000256" key="5">
    <source>
        <dbReference type="ARBA" id="ARBA00022842"/>
    </source>
</evidence>
<dbReference type="Gene3D" id="3.40.50.880">
    <property type="match status" value="1"/>
</dbReference>
<dbReference type="EC" id="6.3.5.11" evidence="7"/>
<dbReference type="InterPro" id="IPR002586">
    <property type="entry name" value="CobQ/CobB/MinD/ParA_Nub-bd_dom"/>
</dbReference>
<keyword evidence="5 7" id="KW-0460">Magnesium</keyword>
<dbReference type="CDD" id="cd03130">
    <property type="entry name" value="GATase1_CobB"/>
    <property type="match status" value="1"/>
</dbReference>
<dbReference type="InterPro" id="IPR029062">
    <property type="entry name" value="Class_I_gatase-like"/>
</dbReference>
<evidence type="ECO:0000259" key="8">
    <source>
        <dbReference type="Pfam" id="PF01656"/>
    </source>
</evidence>
<evidence type="ECO:0000256" key="4">
    <source>
        <dbReference type="ARBA" id="ARBA00022840"/>
    </source>
</evidence>